<dbReference type="RefSeq" id="XP_075099550.1">
    <property type="nucleotide sequence ID" value="XM_075243449.1"/>
</dbReference>
<dbReference type="Proteomes" id="UP000790787">
    <property type="component" value="Chromosome 22"/>
</dbReference>
<keyword evidence="1" id="KW-1185">Reference proteome</keyword>
<name>A0AC58TQQ6_TOBAC</name>
<sequence length="182" mass="20338">MVIPEDSTTNANAGARSGTGVVGSTTILDHNHPLYLHPSDGPGSMSVGLILTGMENYSLWSRAMKVTLLGKNKLCLVDGSASREDFGLELGSLWDRCNGIVTSWLMSNKIWAAFKERFDKVNGSRLYYLHKEFFTLTQGISSISTYFTKLKDLWAEYDSILTPPHLLLNTSSNWNINVYYNF</sequence>
<accession>A0AC58TQQ6</accession>
<evidence type="ECO:0000313" key="2">
    <source>
        <dbReference type="RefSeq" id="XP_075099550.1"/>
    </source>
</evidence>
<evidence type="ECO:0000313" key="1">
    <source>
        <dbReference type="Proteomes" id="UP000790787"/>
    </source>
</evidence>
<reference evidence="1" key="1">
    <citation type="journal article" date="2014" name="Nat. Commun.">
        <title>The tobacco genome sequence and its comparison with those of tomato and potato.</title>
        <authorList>
            <person name="Sierro N."/>
            <person name="Battey J.N."/>
            <person name="Ouadi S."/>
            <person name="Bakaher N."/>
            <person name="Bovet L."/>
            <person name="Willig A."/>
            <person name="Goepfert S."/>
            <person name="Peitsch M.C."/>
            <person name="Ivanov N.V."/>
        </authorList>
    </citation>
    <scope>NUCLEOTIDE SEQUENCE [LARGE SCALE GENOMIC DNA]</scope>
</reference>
<proteinExistence type="predicted"/>
<gene>
    <name evidence="2" type="primary">LOC142176316</name>
</gene>
<protein>
    <submittedName>
        <fullName evidence="2">Uncharacterized protein LOC142176316</fullName>
    </submittedName>
</protein>
<reference evidence="2" key="2">
    <citation type="submission" date="2025-08" db="UniProtKB">
        <authorList>
            <consortium name="RefSeq"/>
        </authorList>
    </citation>
    <scope>IDENTIFICATION</scope>
    <source>
        <tissue evidence="2">Leaf</tissue>
    </source>
</reference>
<organism evidence="1 2">
    <name type="scientific">Nicotiana tabacum</name>
    <name type="common">Common tobacco</name>
    <dbReference type="NCBI Taxonomy" id="4097"/>
    <lineage>
        <taxon>Eukaryota</taxon>
        <taxon>Viridiplantae</taxon>
        <taxon>Streptophyta</taxon>
        <taxon>Embryophyta</taxon>
        <taxon>Tracheophyta</taxon>
        <taxon>Spermatophyta</taxon>
        <taxon>Magnoliopsida</taxon>
        <taxon>eudicotyledons</taxon>
        <taxon>Gunneridae</taxon>
        <taxon>Pentapetalae</taxon>
        <taxon>asterids</taxon>
        <taxon>lamiids</taxon>
        <taxon>Solanales</taxon>
        <taxon>Solanaceae</taxon>
        <taxon>Nicotianoideae</taxon>
        <taxon>Nicotianeae</taxon>
        <taxon>Nicotiana</taxon>
    </lineage>
</organism>